<dbReference type="OrthoDB" id="9791248at2"/>
<sequence>MWQETYQYFSQMAVLEIIAVITAMAYVILAAREHILCWPAALISTLLYTIIFYDVYLWMDSALQVYYFAMAIYGFYCWRRVGANGDALADNKEQTNSIIHQQPLIKHCKALLVLALTSIAVGYFMANNTPTTFPYVDAATTVFAVYATYLVTQKVLENWLYWIVIDLVSIYIYIEKGLTPTAMLFVVYVVVAVVGYFTWREKLKQSVNSENHNQQNHTPQSHSENGAIETSVRSDKSAFANQNPKKAQLRG</sequence>
<dbReference type="RefSeq" id="WP_116008105.1">
    <property type="nucleotide sequence ID" value="NZ_QUOU01000001.1"/>
</dbReference>
<feature type="compositionally biased region" description="Polar residues" evidence="10">
    <location>
        <begin position="208"/>
        <end position="224"/>
    </location>
</feature>
<evidence type="ECO:0000256" key="3">
    <source>
        <dbReference type="ARBA" id="ARBA00006669"/>
    </source>
</evidence>
<proteinExistence type="inferred from homology"/>
<reference evidence="12 13" key="1">
    <citation type="submission" date="2018-08" db="EMBL/GenBank/DDBJ databases">
        <title>Thalassotalea euphylliae genome.</title>
        <authorList>
            <person name="Summers S."/>
            <person name="Rice S.A."/>
            <person name="Freckelton M.L."/>
            <person name="Nedved B.T."/>
            <person name="Hadfield M.G."/>
        </authorList>
    </citation>
    <scope>NUCLEOTIDE SEQUENCE [LARGE SCALE GENOMIC DNA]</scope>
    <source>
        <strain evidence="12 13">H1</strain>
    </source>
</reference>
<dbReference type="Proteomes" id="UP000256478">
    <property type="component" value="Unassembled WGS sequence"/>
</dbReference>
<dbReference type="AlphaFoldDB" id="A0A3E0TR69"/>
<comment type="caution">
    <text evidence="12">The sequence shown here is derived from an EMBL/GenBank/DDBJ whole genome shotgun (WGS) entry which is preliminary data.</text>
</comment>
<accession>A0A3E0TR69</accession>
<organism evidence="12 13">
    <name type="scientific">Thalassotalea euphylliae</name>
    <dbReference type="NCBI Taxonomy" id="1655234"/>
    <lineage>
        <taxon>Bacteria</taxon>
        <taxon>Pseudomonadati</taxon>
        <taxon>Pseudomonadota</taxon>
        <taxon>Gammaproteobacteria</taxon>
        <taxon>Alteromonadales</taxon>
        <taxon>Colwelliaceae</taxon>
        <taxon>Thalassotalea</taxon>
    </lineage>
</organism>
<feature type="region of interest" description="Disordered" evidence="10">
    <location>
        <begin position="208"/>
        <end position="251"/>
    </location>
</feature>
<dbReference type="GO" id="GO:0005886">
    <property type="term" value="C:plasma membrane"/>
    <property type="evidence" value="ECO:0007669"/>
    <property type="project" value="UniProtKB-SubCell"/>
</dbReference>
<comment type="subcellular location">
    <subcellularLocation>
        <location evidence="2">Cell membrane</location>
        <topology evidence="2">Multi-pass membrane protein</topology>
    </subcellularLocation>
</comment>
<feature type="transmembrane region" description="Helical" evidence="11">
    <location>
        <begin position="132"/>
        <end position="151"/>
    </location>
</feature>
<keyword evidence="9 11" id="KW-0472">Membrane</keyword>
<dbReference type="PANTHER" id="PTHR36122">
    <property type="entry name" value="NICOTINAMIDE RIBOSIDE TRANSPORTER PNUC"/>
    <property type="match status" value="1"/>
</dbReference>
<evidence type="ECO:0000256" key="10">
    <source>
        <dbReference type="SAM" id="MobiDB-lite"/>
    </source>
</evidence>
<evidence type="ECO:0000256" key="7">
    <source>
        <dbReference type="ARBA" id="ARBA00022692"/>
    </source>
</evidence>
<dbReference type="InterPro" id="IPR006419">
    <property type="entry name" value="NMN_transpt_PnuC"/>
</dbReference>
<feature type="transmembrane region" description="Helical" evidence="11">
    <location>
        <begin position="158"/>
        <end position="174"/>
    </location>
</feature>
<keyword evidence="8 11" id="KW-1133">Transmembrane helix</keyword>
<feature type="transmembrane region" description="Helical" evidence="11">
    <location>
        <begin position="6"/>
        <end position="29"/>
    </location>
</feature>
<keyword evidence="7 11" id="KW-0812">Transmembrane</keyword>
<gene>
    <name evidence="12" type="ORF">DXX93_10750</name>
</gene>
<evidence type="ECO:0000256" key="5">
    <source>
        <dbReference type="ARBA" id="ARBA00022448"/>
    </source>
</evidence>
<name>A0A3E0TR69_9GAMM</name>
<evidence type="ECO:0000256" key="2">
    <source>
        <dbReference type="ARBA" id="ARBA00004651"/>
    </source>
</evidence>
<evidence type="ECO:0000256" key="4">
    <source>
        <dbReference type="ARBA" id="ARBA00017522"/>
    </source>
</evidence>
<feature type="transmembrane region" description="Helical" evidence="11">
    <location>
        <begin position="104"/>
        <end position="126"/>
    </location>
</feature>
<comment type="function">
    <text evidence="1">Required for nicotinamide riboside transport across the inner membrane.</text>
</comment>
<dbReference type="PANTHER" id="PTHR36122:SF2">
    <property type="entry name" value="NICOTINAMIDE RIBOSIDE TRANSPORTER PNUC"/>
    <property type="match status" value="1"/>
</dbReference>
<evidence type="ECO:0000256" key="8">
    <source>
        <dbReference type="ARBA" id="ARBA00022989"/>
    </source>
</evidence>
<evidence type="ECO:0000313" key="13">
    <source>
        <dbReference type="Proteomes" id="UP000256478"/>
    </source>
</evidence>
<feature type="transmembrane region" description="Helical" evidence="11">
    <location>
        <begin position="180"/>
        <end position="199"/>
    </location>
</feature>
<evidence type="ECO:0000256" key="11">
    <source>
        <dbReference type="SAM" id="Phobius"/>
    </source>
</evidence>
<dbReference type="NCBIfam" id="TIGR01528">
    <property type="entry name" value="NMN_trans_PnuC"/>
    <property type="match status" value="1"/>
</dbReference>
<feature type="transmembrane region" description="Helical" evidence="11">
    <location>
        <begin position="36"/>
        <end position="59"/>
    </location>
</feature>
<evidence type="ECO:0000256" key="1">
    <source>
        <dbReference type="ARBA" id="ARBA00002672"/>
    </source>
</evidence>
<keyword evidence="6" id="KW-1003">Cell membrane</keyword>
<feature type="transmembrane region" description="Helical" evidence="11">
    <location>
        <begin position="65"/>
        <end position="83"/>
    </location>
</feature>
<dbReference type="Pfam" id="PF04973">
    <property type="entry name" value="NMN_transporter"/>
    <property type="match status" value="1"/>
</dbReference>
<dbReference type="GO" id="GO:0034257">
    <property type="term" value="F:nicotinamide riboside transmembrane transporter activity"/>
    <property type="evidence" value="ECO:0007669"/>
    <property type="project" value="InterPro"/>
</dbReference>
<evidence type="ECO:0000256" key="9">
    <source>
        <dbReference type="ARBA" id="ARBA00023136"/>
    </source>
</evidence>
<comment type="similarity">
    <text evidence="3">Belongs to the nicotinamide ribonucleoside (NR) uptake permease (TC 4.B.1) family.</text>
</comment>
<evidence type="ECO:0000256" key="6">
    <source>
        <dbReference type="ARBA" id="ARBA00022475"/>
    </source>
</evidence>
<protein>
    <recommendedName>
        <fullName evidence="4">Nicotinamide riboside transporter PnuC</fullName>
    </recommendedName>
</protein>
<keyword evidence="5" id="KW-0813">Transport</keyword>
<dbReference type="EMBL" id="QUOU01000001">
    <property type="protein sequence ID" value="REL27004.1"/>
    <property type="molecule type" value="Genomic_DNA"/>
</dbReference>
<evidence type="ECO:0000313" key="12">
    <source>
        <dbReference type="EMBL" id="REL27004.1"/>
    </source>
</evidence>